<comment type="similarity">
    <text evidence="6">Belongs to the sodium:neurotransmitter symporter (SNF) (TC 2.A.22) family.</text>
</comment>
<evidence type="ECO:0000256" key="1">
    <source>
        <dbReference type="ARBA" id="ARBA00004141"/>
    </source>
</evidence>
<sequence>MSNERSGFSSRLGFVLATAGSAVGLGNIWRFPYLAAKYGGGTFLLTYLILTLTFGFSLMITEVALGRKAGTSAIRAFGHFSKKHTFIGYLTTIIPFIIFPYYCVIGGWVTKYALISLQGGIHNAASDTFFTGFISKSAEPMICVLVFLIATTVVVAGGVKGGVERVSTIMMPVLIVLLIGVSLFCITRPGAMAGVAYYLKPSLKGFGPTTILAALGQLFYSMSLAMGIMITFGSYMPKKADLEKSVTQVEIFDTGVAFLAGLMIVPAVFVFSNGDSSMLAKGPSLMFVMLPKVFDSMAFSSVIAAVFFILVLLAALTSSISLLETLVAVLMDKFHMKRGTACITMFIIALLLAVPSSLGFGAWSNITILGFDFLDFFDFISNSVLMPIAAFLTCLFVGYIIKPKVIVDEVESSGEFKRKSLFLIMVKYIAPICIVAILVFSVLEGLGFITV</sequence>
<reference evidence="8 13" key="2">
    <citation type="journal article" date="2016" name="Sci. Rep.">
        <title>Accelerated dysbiosis of gut microbiota during aggravation of DSS-induced colitis by a butyrate-producing bacterium.</title>
        <authorList>
            <person name="Zhang Q."/>
            <person name="Wu Y."/>
            <person name="Wang J."/>
            <person name="Wu G."/>
            <person name="Long W."/>
            <person name="Xue Z."/>
            <person name="Wang L."/>
            <person name="Zhang X."/>
            <person name="Pang X."/>
            <person name="Zhao Y."/>
            <person name="Zhao L."/>
            <person name="Zhang C."/>
        </authorList>
    </citation>
    <scope>NUCLEOTIDE SEQUENCE [LARGE SCALE GENOMIC DNA]</scope>
    <source>
        <strain evidence="8 13">BPB5</strain>
    </source>
</reference>
<protein>
    <recommendedName>
        <fullName evidence="6">Transporter</fullName>
    </recommendedName>
</protein>
<keyword evidence="14" id="KW-1185">Reference proteome</keyword>
<evidence type="ECO:0000313" key="10">
    <source>
        <dbReference type="EMBL" id="NSJ80741.1"/>
    </source>
</evidence>
<keyword evidence="5 7" id="KW-0472">Membrane</keyword>
<dbReference type="Proteomes" id="UP001644750">
    <property type="component" value="Unassembled WGS sequence"/>
</dbReference>
<feature type="transmembrane region" description="Helical" evidence="7">
    <location>
        <begin position="138"/>
        <end position="159"/>
    </location>
</feature>
<dbReference type="PANTHER" id="PTHR42948">
    <property type="entry name" value="TRANSPORTER"/>
    <property type="match status" value="1"/>
</dbReference>
<dbReference type="PROSITE" id="PS50267">
    <property type="entry name" value="NA_NEUROTRAN_SYMP_3"/>
    <property type="match status" value="1"/>
</dbReference>
<dbReference type="Pfam" id="PF00209">
    <property type="entry name" value="SNF"/>
    <property type="match status" value="2"/>
</dbReference>
<feature type="transmembrane region" description="Helical" evidence="7">
    <location>
        <begin position="297"/>
        <end position="330"/>
    </location>
</feature>
<dbReference type="EMBL" id="CP132968">
    <property type="protein sequence ID" value="WMD16830.1"/>
    <property type="molecule type" value="Genomic_DNA"/>
</dbReference>
<evidence type="ECO:0000313" key="12">
    <source>
        <dbReference type="Proteomes" id="UP000095598"/>
    </source>
</evidence>
<feature type="transmembrane region" description="Helical" evidence="7">
    <location>
        <begin position="12"/>
        <end position="31"/>
    </location>
</feature>
<feature type="transmembrane region" description="Helical" evidence="7">
    <location>
        <begin position="86"/>
        <end position="109"/>
    </location>
</feature>
<accession>A0A173SXY4</accession>
<evidence type="ECO:0000313" key="13">
    <source>
        <dbReference type="Proteomes" id="UP000188159"/>
    </source>
</evidence>
<evidence type="ECO:0000256" key="7">
    <source>
        <dbReference type="SAM" id="Phobius"/>
    </source>
</evidence>
<dbReference type="InterPro" id="IPR047218">
    <property type="entry name" value="YocR/YhdH-like"/>
</dbReference>
<evidence type="ECO:0000313" key="8">
    <source>
        <dbReference type="EMBL" id="AQP39072.1"/>
    </source>
</evidence>
<feature type="transmembrane region" description="Helical" evidence="7">
    <location>
        <begin position="342"/>
        <end position="363"/>
    </location>
</feature>
<keyword evidence="4 7" id="KW-1133">Transmembrane helix</keyword>
<comment type="subcellular location">
    <subcellularLocation>
        <location evidence="1">Membrane</location>
        <topology evidence="1">Multi-pass membrane protein</topology>
    </subcellularLocation>
</comment>
<feature type="transmembrane region" description="Helical" evidence="7">
    <location>
        <begin position="43"/>
        <end position="65"/>
    </location>
</feature>
<keyword evidence="6" id="KW-0769">Symport</keyword>
<evidence type="ECO:0000256" key="5">
    <source>
        <dbReference type="ARBA" id="ARBA00023136"/>
    </source>
</evidence>
<dbReference type="EMBL" id="CP012098">
    <property type="protein sequence ID" value="AQP39072.1"/>
    <property type="molecule type" value="Genomic_DNA"/>
</dbReference>
<dbReference type="NCBIfam" id="NF037979">
    <property type="entry name" value="Na_transp"/>
    <property type="match status" value="1"/>
</dbReference>
<dbReference type="SUPFAM" id="SSF161070">
    <property type="entry name" value="SNF-like"/>
    <property type="match status" value="1"/>
</dbReference>
<reference evidence="10 14" key="3">
    <citation type="journal article" date="2020" name="Cell Host Microbe">
        <title>Functional and Genomic Variation between Human-Derived Isolates of Lachnospiraceae Reveals Inter- and Intra-Species Diversity.</title>
        <authorList>
            <person name="Sorbara M.T."/>
            <person name="Littmann E.R."/>
            <person name="Fontana E."/>
            <person name="Moody T.U."/>
            <person name="Kohout C.E."/>
            <person name="Gjonbalaj M."/>
            <person name="Eaton V."/>
            <person name="Seok R."/>
            <person name="Leiner I.M."/>
            <person name="Pamer E.G."/>
        </authorList>
    </citation>
    <scope>NUCLEOTIDE SEQUENCE [LARGE SCALE GENOMIC DNA]</scope>
    <source>
        <strain evidence="10 14">MSK.14.57</strain>
    </source>
</reference>
<dbReference type="EMBL" id="JAAITB010000039">
    <property type="protein sequence ID" value="NSJ80741.1"/>
    <property type="molecule type" value="Genomic_DNA"/>
</dbReference>
<dbReference type="GO" id="GO:0016020">
    <property type="term" value="C:membrane"/>
    <property type="evidence" value="ECO:0007669"/>
    <property type="project" value="UniProtKB-SubCell"/>
</dbReference>
<reference evidence="9 12" key="1">
    <citation type="submission" date="2015-09" db="EMBL/GenBank/DDBJ databases">
        <authorList>
            <consortium name="Pathogen Informatics"/>
        </authorList>
    </citation>
    <scope>NUCLEOTIDE SEQUENCE [LARGE SCALE GENOMIC DNA]</scope>
    <source>
        <strain evidence="9 12">2789STDY5608868</strain>
    </source>
</reference>
<dbReference type="PANTHER" id="PTHR42948:SF1">
    <property type="entry name" value="TRANSPORTER"/>
    <property type="match status" value="1"/>
</dbReference>
<keyword evidence="3 6" id="KW-0812">Transmembrane</keyword>
<organism evidence="9 12">
    <name type="scientific">Anaerostipes hadrus</name>
    <dbReference type="NCBI Taxonomy" id="649756"/>
    <lineage>
        <taxon>Bacteria</taxon>
        <taxon>Bacillati</taxon>
        <taxon>Bacillota</taxon>
        <taxon>Clostridia</taxon>
        <taxon>Lachnospirales</taxon>
        <taxon>Lachnospiraceae</taxon>
        <taxon>Anaerostipes</taxon>
    </lineage>
</organism>
<dbReference type="AlphaFoldDB" id="A0A173SXY4"/>
<evidence type="ECO:0000313" key="9">
    <source>
        <dbReference type="EMBL" id="CUM94609.1"/>
    </source>
</evidence>
<evidence type="ECO:0000256" key="4">
    <source>
        <dbReference type="ARBA" id="ARBA00022989"/>
    </source>
</evidence>
<dbReference type="GO" id="GO:0015293">
    <property type="term" value="F:symporter activity"/>
    <property type="evidence" value="ECO:0007669"/>
    <property type="project" value="UniProtKB-KW"/>
</dbReference>
<dbReference type="EMBL" id="CYXT01000010">
    <property type="protein sequence ID" value="CUM94609.1"/>
    <property type="molecule type" value="Genomic_DNA"/>
</dbReference>
<feature type="transmembrane region" description="Helical" evidence="7">
    <location>
        <begin position="171"/>
        <end position="199"/>
    </location>
</feature>
<dbReference type="PRINTS" id="PR00176">
    <property type="entry name" value="NANEUSMPORT"/>
</dbReference>
<gene>
    <name evidence="8" type="ORF">DO83_05370</name>
    <name evidence="9" type="ORF">ERS852425_01627</name>
    <name evidence="10" type="ORF">G5A72_14380</name>
    <name evidence="11" type="ORF">RBI15_01660</name>
</gene>
<evidence type="ECO:0000256" key="2">
    <source>
        <dbReference type="ARBA" id="ARBA00022448"/>
    </source>
</evidence>
<feature type="transmembrane region" description="Helical" evidence="7">
    <location>
        <begin position="211"/>
        <end position="230"/>
    </location>
</feature>
<dbReference type="InterPro" id="IPR037272">
    <property type="entry name" value="SNS_sf"/>
</dbReference>
<evidence type="ECO:0000256" key="3">
    <source>
        <dbReference type="ARBA" id="ARBA00022692"/>
    </source>
</evidence>
<feature type="transmembrane region" description="Helical" evidence="7">
    <location>
        <begin position="251"/>
        <end position="271"/>
    </location>
</feature>
<keyword evidence="2 6" id="KW-0813">Transport</keyword>
<dbReference type="Proteomes" id="UP000095598">
    <property type="component" value="Unassembled WGS sequence"/>
</dbReference>
<feature type="transmembrane region" description="Helical" evidence="7">
    <location>
        <begin position="421"/>
        <end position="443"/>
    </location>
</feature>
<dbReference type="Proteomes" id="UP000188159">
    <property type="component" value="Chromosome"/>
</dbReference>
<proteinExistence type="inferred from homology"/>
<evidence type="ECO:0000313" key="11">
    <source>
        <dbReference type="EMBL" id="WMD16830.1"/>
    </source>
</evidence>
<dbReference type="RefSeq" id="WP_055231636.1">
    <property type="nucleotide sequence ID" value="NZ_BAABXM010000001.1"/>
</dbReference>
<feature type="transmembrane region" description="Helical" evidence="7">
    <location>
        <begin position="383"/>
        <end position="401"/>
    </location>
</feature>
<reference evidence="10" key="4">
    <citation type="submission" date="2020-02" db="EMBL/GenBank/DDBJ databases">
        <authorList>
            <person name="Littmann E."/>
            <person name="Sorbara M."/>
        </authorList>
    </citation>
    <scope>NUCLEOTIDE SEQUENCE</scope>
    <source>
        <strain evidence="10">MSK.14.57</strain>
    </source>
</reference>
<dbReference type="InterPro" id="IPR000175">
    <property type="entry name" value="Na/ntran_symport"/>
</dbReference>
<reference evidence="11" key="5">
    <citation type="submission" date="2023-08" db="EMBL/GenBank/DDBJ databases">
        <title>Complete Genome Sequences of butyrate producing Anaerostipes hadrus strains BA1 and GIF7 isolated from the terminal ileum of a healthy lean male.</title>
        <authorList>
            <person name="Low A."/>
            <person name="Sheludchenko M."/>
            <person name="Cheng H.E."/>
            <person name="Koh X.Q."/>
            <person name="Lee J."/>
        </authorList>
    </citation>
    <scope>NUCLEOTIDE SEQUENCE</scope>
    <source>
        <strain evidence="11">BA1</strain>
    </source>
</reference>
<dbReference type="PROSITE" id="PS00610">
    <property type="entry name" value="NA_NEUROTRAN_SYMP_1"/>
    <property type="match status" value="1"/>
</dbReference>
<dbReference type="GeneID" id="92740072"/>
<dbReference type="Proteomes" id="UP001243496">
    <property type="component" value="Chromosome"/>
</dbReference>
<evidence type="ECO:0000313" key="14">
    <source>
        <dbReference type="Proteomes" id="UP001644750"/>
    </source>
</evidence>
<name>A0A173SXY4_ANAHA</name>
<dbReference type="CDD" id="cd10336">
    <property type="entry name" value="SLC6sbd_Tyt1-Like"/>
    <property type="match status" value="1"/>
</dbReference>
<evidence type="ECO:0000256" key="6">
    <source>
        <dbReference type="RuleBase" id="RU003732"/>
    </source>
</evidence>